<organism evidence="1 2">
    <name type="scientific">Chryseosolibacter histidini</name>
    <dbReference type="NCBI Taxonomy" id="2782349"/>
    <lineage>
        <taxon>Bacteria</taxon>
        <taxon>Pseudomonadati</taxon>
        <taxon>Bacteroidota</taxon>
        <taxon>Cytophagia</taxon>
        <taxon>Cytophagales</taxon>
        <taxon>Chryseotaleaceae</taxon>
        <taxon>Chryseosolibacter</taxon>
    </lineage>
</organism>
<dbReference type="AlphaFoldDB" id="A0AAP2GMZ2"/>
<gene>
    <name evidence="1" type="ORF">KK083_05600</name>
</gene>
<dbReference type="Pfam" id="PF11013">
    <property type="entry name" value="DUF2851"/>
    <property type="match status" value="1"/>
</dbReference>
<dbReference type="Proteomes" id="UP001319200">
    <property type="component" value="Unassembled WGS sequence"/>
</dbReference>
<proteinExistence type="predicted"/>
<comment type="caution">
    <text evidence="1">The sequence shown here is derived from an EMBL/GenBank/DDBJ whole genome shotgun (WGS) entry which is preliminary data.</text>
</comment>
<reference evidence="1 2" key="1">
    <citation type="submission" date="2021-05" db="EMBL/GenBank/DDBJ databases">
        <title>A Polyphasic approach of four new species of the genus Ohtaekwangia: Ohtaekwangia histidinii sp. nov., Ohtaekwangia cretensis sp. nov., Ohtaekwangia indiensis sp. nov., Ohtaekwangia reichenbachii sp. nov. from diverse environment.</title>
        <authorList>
            <person name="Octaviana S."/>
        </authorList>
    </citation>
    <scope>NUCLEOTIDE SEQUENCE [LARGE SCALE GENOMIC DNA]</scope>
    <source>
        <strain evidence="1 2">PWU4</strain>
    </source>
</reference>
<name>A0AAP2GMZ2_9BACT</name>
<evidence type="ECO:0000313" key="1">
    <source>
        <dbReference type="EMBL" id="MBT1696340.1"/>
    </source>
</evidence>
<dbReference type="EMBL" id="JAHESF010000004">
    <property type="protein sequence ID" value="MBT1696340.1"/>
    <property type="molecule type" value="Genomic_DNA"/>
</dbReference>
<dbReference type="RefSeq" id="WP_254161575.1">
    <property type="nucleotide sequence ID" value="NZ_JAHESF010000004.1"/>
</dbReference>
<sequence length="428" mass="48731">MTEAFLHYVWQFQYFDKTDLRTTDGDPVSVFNAGYRNTHAGPDFFNAKVRIGGIDWAGSAEIHIQSSGWTDHRHDEDDAYENVILHVVWNEDKKIRRSDHSLLPTIELKHRVSEKLLLQYRKLVNDPQQIPCAPFLPGIASLTQLSMLDKALMQRLEAKATRIQATLARNNNDWDETTYQMLCKNFGFKVNAEPFEQLAQSLPYKVLLKHADQPVQVEAMIFGQAGFLDGGGEDDYFLLLKREYALLGKKFNLYTSRLNRAQWKFMRLRPANFPTLRLAQLSALIGNRKNIFSQLVEAASYSDLHALFSVAQSSYWQHHYQFFKPVSEAVPSMGTMSIDNIIINTVVPLLVAHGKEKDEQDLVDRAVEILQQVATEDNAIIRSWKALGIKSTSAGDSQALIELHNSFCLKRRCLDCNIGFSIIQPSHA</sequence>
<accession>A0AAP2GMZ2</accession>
<dbReference type="InterPro" id="IPR021272">
    <property type="entry name" value="DUF2851"/>
</dbReference>
<evidence type="ECO:0000313" key="2">
    <source>
        <dbReference type="Proteomes" id="UP001319200"/>
    </source>
</evidence>
<protein>
    <submittedName>
        <fullName evidence="1">DUF2851 family protein</fullName>
    </submittedName>
</protein>
<keyword evidence="2" id="KW-1185">Reference proteome</keyword>